<evidence type="ECO:0000259" key="9">
    <source>
        <dbReference type="Pfam" id="PF01694"/>
    </source>
</evidence>
<dbReference type="GO" id="GO:0008236">
    <property type="term" value="F:serine-type peptidase activity"/>
    <property type="evidence" value="ECO:0007669"/>
    <property type="project" value="UniProtKB-KW"/>
</dbReference>
<dbReference type="PANTHER" id="PTHR22936">
    <property type="entry name" value="RHOMBOID-RELATED"/>
    <property type="match status" value="1"/>
</dbReference>
<feature type="transmembrane region" description="Helical" evidence="8">
    <location>
        <begin position="98"/>
        <end position="116"/>
    </location>
</feature>
<sequence>MRNFKITWQQAPVTTSLIGFMVVIFIGEIVVSGQMGVSTQTLYHLGAMFTPAVVMMHQWWRLITAGFLHVTFMHLILNMITLYYVGRLLEQYLGSLKYFIGYITAIIIGSLNSLAFGSITAISAGASGGIFGLFGMIFLLGLLDKQGFWLTQAKTLGIFVILSLIPIFGGTNIAISAHIGGLASGFLIAPLLLRRGQATGKQKIVAALGLIIYIGILLTLGFGYR</sequence>
<dbReference type="AlphaFoldDB" id="A0ABD4XHQ3"/>
<comment type="subcellular location">
    <subcellularLocation>
        <location evidence="1">Membrane</location>
        <topology evidence="1">Multi-pass membrane protein</topology>
    </subcellularLocation>
</comment>
<comment type="caution">
    <text evidence="10">The sequence shown here is derived from an EMBL/GenBank/DDBJ whole genome shotgun (WGS) entry which is preliminary data.</text>
</comment>
<evidence type="ECO:0000256" key="2">
    <source>
        <dbReference type="ARBA" id="ARBA00022670"/>
    </source>
</evidence>
<keyword evidence="6 8" id="KW-1133">Transmembrane helix</keyword>
<feature type="transmembrane region" description="Helical" evidence="8">
    <location>
        <begin position="149"/>
        <end position="169"/>
    </location>
</feature>
<dbReference type="SUPFAM" id="SSF144091">
    <property type="entry name" value="Rhomboid-like"/>
    <property type="match status" value="1"/>
</dbReference>
<evidence type="ECO:0000256" key="1">
    <source>
        <dbReference type="ARBA" id="ARBA00004141"/>
    </source>
</evidence>
<keyword evidence="2 10" id="KW-0645">Protease</keyword>
<dbReference type="InterPro" id="IPR002610">
    <property type="entry name" value="Peptidase_S54_rhomboid-like"/>
</dbReference>
<feature type="transmembrane region" description="Helical" evidence="8">
    <location>
        <begin position="122"/>
        <end position="142"/>
    </location>
</feature>
<evidence type="ECO:0000256" key="4">
    <source>
        <dbReference type="ARBA" id="ARBA00022801"/>
    </source>
</evidence>
<dbReference type="Gene3D" id="1.20.1540.10">
    <property type="entry name" value="Rhomboid-like"/>
    <property type="match status" value="1"/>
</dbReference>
<keyword evidence="4" id="KW-0378">Hydrolase</keyword>
<evidence type="ECO:0000256" key="7">
    <source>
        <dbReference type="ARBA" id="ARBA00023136"/>
    </source>
</evidence>
<dbReference type="RefSeq" id="WP_277362017.1">
    <property type="nucleotide sequence ID" value="NZ_CP097574.1"/>
</dbReference>
<organism evidence="10 11">
    <name type="scientific">Weissella paramesenteroides</name>
    <name type="common">Leuconostoc paramesenteroides</name>
    <dbReference type="NCBI Taxonomy" id="1249"/>
    <lineage>
        <taxon>Bacteria</taxon>
        <taxon>Bacillati</taxon>
        <taxon>Bacillota</taxon>
        <taxon>Bacilli</taxon>
        <taxon>Lactobacillales</taxon>
        <taxon>Lactobacillaceae</taxon>
        <taxon>Weissella</taxon>
    </lineage>
</organism>
<name>A0ABD4XHQ3_WEIPA</name>
<evidence type="ECO:0000313" key="10">
    <source>
        <dbReference type="EMBL" id="MDF8370616.1"/>
    </source>
</evidence>
<keyword evidence="3 8" id="KW-0812">Transmembrane</keyword>
<feature type="transmembrane region" description="Helical" evidence="8">
    <location>
        <begin position="66"/>
        <end position="86"/>
    </location>
</feature>
<protein>
    <submittedName>
        <fullName evidence="10">Rhomboid family intramembrane serine protease</fullName>
    </submittedName>
</protein>
<evidence type="ECO:0000256" key="5">
    <source>
        <dbReference type="ARBA" id="ARBA00022825"/>
    </source>
</evidence>
<keyword evidence="5" id="KW-0720">Serine protease</keyword>
<dbReference type="GO" id="GO:0016020">
    <property type="term" value="C:membrane"/>
    <property type="evidence" value="ECO:0007669"/>
    <property type="project" value="UniProtKB-SubCell"/>
</dbReference>
<feature type="transmembrane region" description="Helical" evidence="8">
    <location>
        <begin position="205"/>
        <end position="224"/>
    </location>
</feature>
<evidence type="ECO:0000313" key="11">
    <source>
        <dbReference type="Proteomes" id="UP001215461"/>
    </source>
</evidence>
<dbReference type="InterPro" id="IPR022764">
    <property type="entry name" value="Peptidase_S54_rhomboid_dom"/>
</dbReference>
<keyword evidence="7 8" id="KW-0472">Membrane</keyword>
<dbReference type="InterPro" id="IPR035952">
    <property type="entry name" value="Rhomboid-like_sf"/>
</dbReference>
<reference evidence="10 11" key="1">
    <citation type="submission" date="2020-03" db="EMBL/GenBank/DDBJ databases">
        <title>Comparative genomics of Weissella paramesenteroides.</title>
        <authorList>
            <person name="Kant R."/>
            <person name="Takala T."/>
            <person name="Saris P."/>
        </authorList>
    </citation>
    <scope>NUCLEOTIDE SEQUENCE [LARGE SCALE GENOMIC DNA]</scope>
    <source>
        <strain evidence="10 11">SJ27-4</strain>
    </source>
</reference>
<dbReference type="Proteomes" id="UP001215461">
    <property type="component" value="Unassembled WGS sequence"/>
</dbReference>
<dbReference type="Pfam" id="PF01694">
    <property type="entry name" value="Rhomboid"/>
    <property type="match status" value="1"/>
</dbReference>
<proteinExistence type="predicted"/>
<dbReference type="PANTHER" id="PTHR22936:SF69">
    <property type="entry name" value="RHOMBOID-LIKE PROTEIN"/>
    <property type="match status" value="1"/>
</dbReference>
<feature type="transmembrane region" description="Helical" evidence="8">
    <location>
        <begin position="12"/>
        <end position="30"/>
    </location>
</feature>
<accession>A0ABD4XHQ3</accession>
<dbReference type="GO" id="GO:0006508">
    <property type="term" value="P:proteolysis"/>
    <property type="evidence" value="ECO:0007669"/>
    <property type="project" value="UniProtKB-KW"/>
</dbReference>
<evidence type="ECO:0000256" key="6">
    <source>
        <dbReference type="ARBA" id="ARBA00022989"/>
    </source>
</evidence>
<dbReference type="EMBL" id="JAANXN010000003">
    <property type="protein sequence ID" value="MDF8370616.1"/>
    <property type="molecule type" value="Genomic_DNA"/>
</dbReference>
<evidence type="ECO:0000256" key="8">
    <source>
        <dbReference type="SAM" id="Phobius"/>
    </source>
</evidence>
<feature type="domain" description="Peptidase S54 rhomboid" evidence="9">
    <location>
        <begin position="57"/>
        <end position="194"/>
    </location>
</feature>
<gene>
    <name evidence="10" type="ORF">G9403_02920</name>
</gene>
<evidence type="ECO:0000256" key="3">
    <source>
        <dbReference type="ARBA" id="ARBA00022692"/>
    </source>
</evidence>